<reference evidence="1" key="1">
    <citation type="submission" date="2018-05" db="EMBL/GenBank/DDBJ databases">
        <authorList>
            <person name="Lanie J.A."/>
            <person name="Ng W.-L."/>
            <person name="Kazmierczak K.M."/>
            <person name="Andrzejewski T.M."/>
            <person name="Davidsen T.M."/>
            <person name="Wayne K.J."/>
            <person name="Tettelin H."/>
            <person name="Glass J.I."/>
            <person name="Rusch D."/>
            <person name="Podicherti R."/>
            <person name="Tsui H.-C.T."/>
            <person name="Winkler M.E."/>
        </authorList>
    </citation>
    <scope>NUCLEOTIDE SEQUENCE</scope>
</reference>
<proteinExistence type="predicted"/>
<name>A0A382CWL0_9ZZZZ</name>
<evidence type="ECO:0000313" key="1">
    <source>
        <dbReference type="EMBL" id="SVB30586.1"/>
    </source>
</evidence>
<dbReference type="EMBL" id="UINC01036508">
    <property type="protein sequence ID" value="SVB30586.1"/>
    <property type="molecule type" value="Genomic_DNA"/>
</dbReference>
<protein>
    <submittedName>
        <fullName evidence="1">Uncharacterized protein</fullName>
    </submittedName>
</protein>
<gene>
    <name evidence="1" type="ORF">METZ01_LOCUS183440</name>
</gene>
<accession>A0A382CWL0</accession>
<organism evidence="1">
    <name type="scientific">marine metagenome</name>
    <dbReference type="NCBI Taxonomy" id="408172"/>
    <lineage>
        <taxon>unclassified sequences</taxon>
        <taxon>metagenomes</taxon>
        <taxon>ecological metagenomes</taxon>
    </lineage>
</organism>
<dbReference type="AlphaFoldDB" id="A0A382CWL0"/>
<sequence>MIKLQDGTVIITNDKKGKKKSKKKKAKVTNDEIGWDYKKIGRSFQ</sequence>